<dbReference type="Proteomes" id="UP000437736">
    <property type="component" value="Unassembled WGS sequence"/>
</dbReference>
<keyword evidence="2" id="KW-0812">Transmembrane</keyword>
<evidence type="ECO:0000259" key="3">
    <source>
        <dbReference type="Pfam" id="PF10708"/>
    </source>
</evidence>
<evidence type="ECO:0000256" key="2">
    <source>
        <dbReference type="SAM" id="Phobius"/>
    </source>
</evidence>
<accession>A0ABW9QT36</accession>
<feature type="region of interest" description="Disordered" evidence="1">
    <location>
        <begin position="46"/>
        <end position="65"/>
    </location>
</feature>
<sequence>MTRARHPGWYPDPDDPTLLRHWSGRQWDSRRRHVPAWSIATEEFRLLDPSEPPSEPTPDGPVHTEALPAVMAPFGSGSTRRRLALPPPNWRSPAPSSFGDRPRTGPTVRPRQRWLAGPRRLASLMVVVALIALTVSGAVNAGLRRPGNSLTADTAFLRDANAACVATLGAVRPVAAPSGTTGGPTTPGGRAGGEAAGGGTAGVGAAGAVATVAAVQAARSQLSGLSRRILQLARAPHATAYVTGWLRLWAAWGTARVRQARDATAGTSGGPSPAGVSAAAAAQSDVRQADAFANHHGLNDCTLQGVPTTTILPVP</sequence>
<keyword evidence="5" id="KW-1185">Reference proteome</keyword>
<dbReference type="InterPro" id="IPR018929">
    <property type="entry name" value="DUF2510"/>
</dbReference>
<dbReference type="Pfam" id="PF10708">
    <property type="entry name" value="DUF2510"/>
    <property type="match status" value="1"/>
</dbReference>
<name>A0ABW9QT36_9ACTN</name>
<evidence type="ECO:0000256" key="1">
    <source>
        <dbReference type="SAM" id="MobiDB-lite"/>
    </source>
</evidence>
<feature type="domain" description="DUF2510" evidence="3">
    <location>
        <begin position="7"/>
        <end position="34"/>
    </location>
</feature>
<protein>
    <submittedName>
        <fullName evidence="4">DUF2510 domain-containing protein</fullName>
    </submittedName>
</protein>
<feature type="region of interest" description="Disordered" evidence="1">
    <location>
        <begin position="72"/>
        <end position="112"/>
    </location>
</feature>
<feature type="region of interest" description="Disordered" evidence="1">
    <location>
        <begin position="262"/>
        <end position="281"/>
    </location>
</feature>
<organism evidence="4 5">
    <name type="scientific">Acidiferrimicrobium australe</name>
    <dbReference type="NCBI Taxonomy" id="2664430"/>
    <lineage>
        <taxon>Bacteria</taxon>
        <taxon>Bacillati</taxon>
        <taxon>Actinomycetota</taxon>
        <taxon>Acidimicrobiia</taxon>
        <taxon>Acidimicrobiales</taxon>
        <taxon>Acidimicrobiaceae</taxon>
        <taxon>Acidiferrimicrobium</taxon>
    </lineage>
</organism>
<feature type="region of interest" description="Disordered" evidence="1">
    <location>
        <begin position="176"/>
        <end position="196"/>
    </location>
</feature>
<evidence type="ECO:0000313" key="4">
    <source>
        <dbReference type="EMBL" id="MST32531.1"/>
    </source>
</evidence>
<evidence type="ECO:0000313" key="5">
    <source>
        <dbReference type="Proteomes" id="UP000437736"/>
    </source>
</evidence>
<dbReference type="EMBL" id="WJHE01000323">
    <property type="protein sequence ID" value="MST32531.1"/>
    <property type="molecule type" value="Genomic_DNA"/>
</dbReference>
<feature type="compositionally biased region" description="Low complexity" evidence="1">
    <location>
        <begin position="263"/>
        <end position="281"/>
    </location>
</feature>
<reference evidence="4 5" key="1">
    <citation type="submission" date="2019-11" db="EMBL/GenBank/DDBJ databases">
        <title>Acidiferrimicrobium australis gen. nov., sp. nov., an acidophilic and obligately heterotrophic, member of the Actinobacteria that catalyses dissimilatory oxido- reduction of iron isolated from metal-rich acidic water in Chile.</title>
        <authorList>
            <person name="Gonzalez D."/>
            <person name="Huber K."/>
            <person name="Hedrich S."/>
            <person name="Rojas-Villalobos C."/>
            <person name="Quatrini R."/>
            <person name="Dinamarca M.A."/>
            <person name="Schwarz A."/>
            <person name="Canales C."/>
            <person name="Nancucheo I."/>
        </authorList>
    </citation>
    <scope>NUCLEOTIDE SEQUENCE [LARGE SCALE GENOMIC DNA]</scope>
    <source>
        <strain evidence="4 5">USS-CCA1</strain>
    </source>
</reference>
<gene>
    <name evidence="4" type="ORF">GHK86_07320</name>
</gene>
<proteinExistence type="predicted"/>
<feature type="compositionally biased region" description="Pro residues" evidence="1">
    <location>
        <begin position="50"/>
        <end position="59"/>
    </location>
</feature>
<feature type="transmembrane region" description="Helical" evidence="2">
    <location>
        <begin position="121"/>
        <end position="143"/>
    </location>
</feature>
<keyword evidence="2" id="KW-0472">Membrane</keyword>
<feature type="compositionally biased region" description="Gly residues" evidence="1">
    <location>
        <begin position="180"/>
        <end position="196"/>
    </location>
</feature>
<keyword evidence="2" id="KW-1133">Transmembrane helix</keyword>
<comment type="caution">
    <text evidence="4">The sequence shown here is derived from an EMBL/GenBank/DDBJ whole genome shotgun (WGS) entry which is preliminary data.</text>
</comment>